<feature type="region of interest" description="Disordered" evidence="2">
    <location>
        <begin position="375"/>
        <end position="439"/>
    </location>
</feature>
<dbReference type="RefSeq" id="WP_116623955.1">
    <property type="nucleotide sequence ID" value="NZ_QURN01000007.1"/>
</dbReference>
<evidence type="ECO:0000256" key="2">
    <source>
        <dbReference type="SAM" id="MobiDB-lite"/>
    </source>
</evidence>
<feature type="coiled-coil region" evidence="1">
    <location>
        <begin position="140"/>
        <end position="244"/>
    </location>
</feature>
<feature type="compositionally biased region" description="Basic and acidic residues" evidence="2">
    <location>
        <begin position="413"/>
        <end position="422"/>
    </location>
</feature>
<name>A0A371XE57_9HYPH</name>
<feature type="coiled-coil region" evidence="1">
    <location>
        <begin position="347"/>
        <end position="374"/>
    </location>
</feature>
<feature type="compositionally biased region" description="Basic residues" evidence="2">
    <location>
        <begin position="423"/>
        <end position="433"/>
    </location>
</feature>
<keyword evidence="1" id="KW-0175">Coiled coil</keyword>
<dbReference type="EMBL" id="QURN01000007">
    <property type="protein sequence ID" value="RFC67521.1"/>
    <property type="molecule type" value="Genomic_DNA"/>
</dbReference>
<dbReference type="Proteomes" id="UP000262379">
    <property type="component" value="Unassembled WGS sequence"/>
</dbReference>
<comment type="caution">
    <text evidence="3">The sequence shown here is derived from an EMBL/GenBank/DDBJ whole genome shotgun (WGS) entry which is preliminary data.</text>
</comment>
<evidence type="ECO:0000256" key="1">
    <source>
        <dbReference type="SAM" id="Coils"/>
    </source>
</evidence>
<protein>
    <submittedName>
        <fullName evidence="3">Uncharacterized protein</fullName>
    </submittedName>
</protein>
<reference evidence="4" key="1">
    <citation type="submission" date="2018-08" db="EMBL/GenBank/DDBJ databases">
        <authorList>
            <person name="Im W.T."/>
        </authorList>
    </citation>
    <scope>NUCLEOTIDE SEQUENCE [LARGE SCALE GENOMIC DNA]</scope>
    <source>
        <strain evidence="4">LA-28</strain>
    </source>
</reference>
<evidence type="ECO:0000313" key="3">
    <source>
        <dbReference type="EMBL" id="RFC67521.1"/>
    </source>
</evidence>
<dbReference type="AlphaFoldDB" id="A0A371XE57"/>
<organism evidence="3 4">
    <name type="scientific">Mesorhizobium denitrificans</name>
    <dbReference type="NCBI Taxonomy" id="2294114"/>
    <lineage>
        <taxon>Bacteria</taxon>
        <taxon>Pseudomonadati</taxon>
        <taxon>Pseudomonadota</taxon>
        <taxon>Alphaproteobacteria</taxon>
        <taxon>Hyphomicrobiales</taxon>
        <taxon>Phyllobacteriaceae</taxon>
        <taxon>Mesorhizobium</taxon>
    </lineage>
</organism>
<proteinExistence type="predicted"/>
<gene>
    <name evidence="3" type="ORF">DY251_11020</name>
</gene>
<accession>A0A371XE57</accession>
<evidence type="ECO:0000313" key="4">
    <source>
        <dbReference type="Proteomes" id="UP000262379"/>
    </source>
</evidence>
<sequence>MINLGDLFSRKDPLEKALVNLDDEMENAFNEIISHEEGEAQPQRDASATVDAIEIDETGETALEPLTPATTAPDSDLSLHAQARMAAFQAFDESHRAARDELFKIGQAFAAVIASHTHGRSFLDDCAADIARLSDLETTNAKFASDNRRFEERLDKLERLRERQEAVIESHKTREARIAQEFELLRTALNDARLEAVETKSQLASLESLRSEMQLQITAQTVDIERLNREVESLREKNVVLRLDLDVSQQKSTEYRRKLDETQTLLSVESARASDASTRLGIGESELLRLQKQSDALDSRLTETLSSLHIAEQDIADRDRRYNTELQCLRSETAQLSARLQTSKADQADKQSQLNLLETRLNEVEAERRILEHKLSHPTAEAPEAARLPSHTAPSLKEAADGQAKQMKILKQSLERAAEMKAKTTKTTKRRKPDTRSAA</sequence>
<keyword evidence="4" id="KW-1185">Reference proteome</keyword>